<dbReference type="EMBL" id="JH668348">
    <property type="protein sequence ID" value="KAG6447743.1"/>
    <property type="molecule type" value="Genomic_DNA"/>
</dbReference>
<dbReference type="AlphaFoldDB" id="A0A921YYK7"/>
<reference evidence="1" key="1">
    <citation type="journal article" date="2016" name="Insect Biochem. Mol. Biol.">
        <title>Multifaceted biological insights from a draft genome sequence of the tobacco hornworm moth, Manduca sexta.</title>
        <authorList>
            <person name="Kanost M.R."/>
            <person name="Arrese E.L."/>
            <person name="Cao X."/>
            <person name="Chen Y.R."/>
            <person name="Chellapilla S."/>
            <person name="Goldsmith M.R."/>
            <person name="Grosse-Wilde E."/>
            <person name="Heckel D.G."/>
            <person name="Herndon N."/>
            <person name="Jiang H."/>
            <person name="Papanicolaou A."/>
            <person name="Qu J."/>
            <person name="Soulages J.L."/>
            <person name="Vogel H."/>
            <person name="Walters J."/>
            <person name="Waterhouse R.M."/>
            <person name="Ahn S.J."/>
            <person name="Almeida F.C."/>
            <person name="An C."/>
            <person name="Aqrawi P."/>
            <person name="Bretschneider A."/>
            <person name="Bryant W.B."/>
            <person name="Bucks S."/>
            <person name="Chao H."/>
            <person name="Chevignon G."/>
            <person name="Christen J.M."/>
            <person name="Clarke D.F."/>
            <person name="Dittmer N.T."/>
            <person name="Ferguson L.C.F."/>
            <person name="Garavelou S."/>
            <person name="Gordon K.H.J."/>
            <person name="Gunaratna R.T."/>
            <person name="Han Y."/>
            <person name="Hauser F."/>
            <person name="He Y."/>
            <person name="Heidel-Fischer H."/>
            <person name="Hirsh A."/>
            <person name="Hu Y."/>
            <person name="Jiang H."/>
            <person name="Kalra D."/>
            <person name="Klinner C."/>
            <person name="Konig C."/>
            <person name="Kovar C."/>
            <person name="Kroll A.R."/>
            <person name="Kuwar S.S."/>
            <person name="Lee S.L."/>
            <person name="Lehman R."/>
            <person name="Li K."/>
            <person name="Li Z."/>
            <person name="Liang H."/>
            <person name="Lovelace S."/>
            <person name="Lu Z."/>
            <person name="Mansfield J.H."/>
            <person name="McCulloch K.J."/>
            <person name="Mathew T."/>
            <person name="Morton B."/>
            <person name="Muzny D.M."/>
            <person name="Neunemann D."/>
            <person name="Ongeri F."/>
            <person name="Pauchet Y."/>
            <person name="Pu L.L."/>
            <person name="Pyrousis I."/>
            <person name="Rao X.J."/>
            <person name="Redding A."/>
            <person name="Roesel C."/>
            <person name="Sanchez-Gracia A."/>
            <person name="Schaack S."/>
            <person name="Shukla A."/>
            <person name="Tetreau G."/>
            <person name="Wang Y."/>
            <person name="Xiong G.H."/>
            <person name="Traut W."/>
            <person name="Walsh T.K."/>
            <person name="Worley K.C."/>
            <person name="Wu D."/>
            <person name="Wu W."/>
            <person name="Wu Y.Q."/>
            <person name="Zhang X."/>
            <person name="Zou Z."/>
            <person name="Zucker H."/>
            <person name="Briscoe A.D."/>
            <person name="Burmester T."/>
            <person name="Clem R.J."/>
            <person name="Feyereisen R."/>
            <person name="Grimmelikhuijzen C.J.P."/>
            <person name="Hamodrakas S.J."/>
            <person name="Hansson B.S."/>
            <person name="Huguet E."/>
            <person name="Jermiin L.S."/>
            <person name="Lan Q."/>
            <person name="Lehman H.K."/>
            <person name="Lorenzen M."/>
            <person name="Merzendorfer H."/>
            <person name="Michalopoulos I."/>
            <person name="Morton D.B."/>
            <person name="Muthukrishnan S."/>
            <person name="Oakeshott J.G."/>
            <person name="Palmer W."/>
            <person name="Park Y."/>
            <person name="Passarelli A.L."/>
            <person name="Rozas J."/>
            <person name="Schwartz L.M."/>
            <person name="Smith W."/>
            <person name="Southgate A."/>
            <person name="Vilcinskas A."/>
            <person name="Vogt R."/>
            <person name="Wang P."/>
            <person name="Werren J."/>
            <person name="Yu X.Q."/>
            <person name="Zhou J.J."/>
            <person name="Brown S.J."/>
            <person name="Scherer S.E."/>
            <person name="Richards S."/>
            <person name="Blissard G.W."/>
        </authorList>
    </citation>
    <scope>NUCLEOTIDE SEQUENCE</scope>
</reference>
<organism evidence="1 2">
    <name type="scientific">Manduca sexta</name>
    <name type="common">Tobacco hawkmoth</name>
    <name type="synonym">Tobacco hornworm</name>
    <dbReference type="NCBI Taxonomy" id="7130"/>
    <lineage>
        <taxon>Eukaryota</taxon>
        <taxon>Metazoa</taxon>
        <taxon>Ecdysozoa</taxon>
        <taxon>Arthropoda</taxon>
        <taxon>Hexapoda</taxon>
        <taxon>Insecta</taxon>
        <taxon>Pterygota</taxon>
        <taxon>Neoptera</taxon>
        <taxon>Endopterygota</taxon>
        <taxon>Lepidoptera</taxon>
        <taxon>Glossata</taxon>
        <taxon>Ditrysia</taxon>
        <taxon>Bombycoidea</taxon>
        <taxon>Sphingidae</taxon>
        <taxon>Sphinginae</taxon>
        <taxon>Sphingini</taxon>
        <taxon>Manduca</taxon>
    </lineage>
</organism>
<accession>A0A921YYK7</accession>
<sequence length="297" mass="34072">MIFFCFRTLQMHVVDVNIKATYRSLCLYLFKSSRNAEVDMAILQSVILLVSALFVVSEASYAVHQKKCNSKDSECLKNYFQEVVWEAAKNGLPEVGIPILDPVEIKDYHVSVPGWVSFDFDGVGQGMKSCFLNKFWMNFEKRYASMEMICDLQMKGHYKLFSNSSLIRNLLDGDTLHGDGNGGLKFEKMKMSFDFRFKVEQRGGDNFLNIDSESSKFNVDILRGASFAADNLYLGDVEASATIMKVMNQHWKLVMDGTALPFMYKIKGLFYDLTQKYFNNVPVKNYLNDDVWKYVVT</sequence>
<name>A0A921YYK7_MANSE</name>
<dbReference type="Pfam" id="PF06585">
    <property type="entry name" value="JHBP"/>
    <property type="match status" value="1"/>
</dbReference>
<dbReference type="PANTHER" id="PTHR11008">
    <property type="entry name" value="PROTEIN TAKEOUT-LIKE PROTEIN"/>
    <property type="match status" value="1"/>
</dbReference>
<dbReference type="PANTHER" id="PTHR11008:SF32">
    <property type="entry name" value="CIRCADIAN CLOCK-CONTROLLED PROTEIN DAYWAKE-RELATED"/>
    <property type="match status" value="1"/>
</dbReference>
<reference evidence="1" key="2">
    <citation type="submission" date="2020-12" db="EMBL/GenBank/DDBJ databases">
        <authorList>
            <person name="Kanost M."/>
        </authorList>
    </citation>
    <scope>NUCLEOTIDE SEQUENCE</scope>
</reference>
<evidence type="ECO:0000313" key="2">
    <source>
        <dbReference type="Proteomes" id="UP000791440"/>
    </source>
</evidence>
<gene>
    <name evidence="1" type="ORF">O3G_MSEX005139</name>
</gene>
<evidence type="ECO:0000313" key="1">
    <source>
        <dbReference type="EMBL" id="KAG6447743.1"/>
    </source>
</evidence>
<comment type="caution">
    <text evidence="1">The sequence shown here is derived from an EMBL/GenBank/DDBJ whole genome shotgun (WGS) entry which is preliminary data.</text>
</comment>
<dbReference type="InterPro" id="IPR010562">
    <property type="entry name" value="Haemolymph_juvenile_hormone-bd"/>
</dbReference>
<protein>
    <submittedName>
        <fullName evidence="1">Uncharacterized protein</fullName>
    </submittedName>
</protein>
<dbReference type="Proteomes" id="UP000791440">
    <property type="component" value="Unassembled WGS sequence"/>
</dbReference>
<dbReference type="SMART" id="SM00700">
    <property type="entry name" value="JHBP"/>
    <property type="match status" value="1"/>
</dbReference>
<proteinExistence type="predicted"/>
<keyword evidence="2" id="KW-1185">Reference proteome</keyword>
<dbReference type="GO" id="GO:0005615">
    <property type="term" value="C:extracellular space"/>
    <property type="evidence" value="ECO:0007669"/>
    <property type="project" value="TreeGrafter"/>
</dbReference>
<dbReference type="EMBL" id="JH668348">
    <property type="protein sequence ID" value="KAG6447744.1"/>
    <property type="molecule type" value="Genomic_DNA"/>
</dbReference>